<dbReference type="Gene3D" id="2.120.10.30">
    <property type="entry name" value="TolB, C-terminal domain"/>
    <property type="match status" value="2"/>
</dbReference>
<feature type="region of interest" description="Disordered" evidence="4">
    <location>
        <begin position="580"/>
        <end position="613"/>
    </location>
</feature>
<feature type="coiled-coil region" evidence="3">
    <location>
        <begin position="923"/>
        <end position="977"/>
    </location>
</feature>
<feature type="region of interest" description="Disordered" evidence="4">
    <location>
        <begin position="555"/>
        <end position="574"/>
    </location>
</feature>
<feature type="repeat" description="LDL-receptor class B" evidence="2">
    <location>
        <begin position="1289"/>
        <end position="1330"/>
    </location>
</feature>
<dbReference type="Gene3D" id="1.20.1480.30">
    <property type="entry name" value="Designed four-helix bundle protein"/>
    <property type="match status" value="3"/>
</dbReference>
<evidence type="ECO:0000313" key="6">
    <source>
        <dbReference type="EMBL" id="EEN54907.1"/>
    </source>
</evidence>
<keyword evidence="5" id="KW-0812">Transmembrane</keyword>
<dbReference type="InterPro" id="IPR011042">
    <property type="entry name" value="6-blade_b-propeller_TolB-like"/>
</dbReference>
<name>C3YXU8_BRAFL</name>
<proteinExistence type="predicted"/>
<feature type="compositionally biased region" description="Polar residues" evidence="4">
    <location>
        <begin position="217"/>
        <end position="238"/>
    </location>
</feature>
<protein>
    <submittedName>
        <fullName evidence="6">Uncharacterized protein</fullName>
    </submittedName>
</protein>
<feature type="transmembrane region" description="Helical" evidence="5">
    <location>
        <begin position="882"/>
        <end position="904"/>
    </location>
</feature>
<evidence type="ECO:0000256" key="3">
    <source>
        <dbReference type="SAM" id="Coils"/>
    </source>
</evidence>
<feature type="region of interest" description="Disordered" evidence="4">
    <location>
        <begin position="1"/>
        <end position="22"/>
    </location>
</feature>
<feature type="region of interest" description="Disordered" evidence="4">
    <location>
        <begin position="695"/>
        <end position="759"/>
    </location>
</feature>
<feature type="region of interest" description="Disordered" evidence="4">
    <location>
        <begin position="1124"/>
        <end position="1158"/>
    </location>
</feature>
<feature type="region of interest" description="Disordered" evidence="4">
    <location>
        <begin position="181"/>
        <end position="274"/>
    </location>
</feature>
<keyword evidence="1" id="KW-0430">Lectin</keyword>
<dbReference type="PROSITE" id="PS51120">
    <property type="entry name" value="LDLRB"/>
    <property type="match status" value="2"/>
</dbReference>
<feature type="coiled-coil region" evidence="3">
    <location>
        <begin position="1008"/>
        <end position="1062"/>
    </location>
</feature>
<dbReference type="InParanoid" id="C3YXU8"/>
<accession>C3YXU8</accession>
<dbReference type="EMBL" id="GG666563">
    <property type="protein sequence ID" value="EEN54907.1"/>
    <property type="molecule type" value="Genomic_DNA"/>
</dbReference>
<feature type="compositionally biased region" description="Polar residues" evidence="4">
    <location>
        <begin position="559"/>
        <end position="574"/>
    </location>
</feature>
<dbReference type="PANTHER" id="PTHR22799:SF6">
    <property type="entry name" value="C-TYPE LECTIN DOMAIN FAMILY 4 MEMBER M-LIKE"/>
    <property type="match status" value="1"/>
</dbReference>
<evidence type="ECO:0000256" key="2">
    <source>
        <dbReference type="PROSITE-ProRule" id="PRU00461"/>
    </source>
</evidence>
<dbReference type="SMART" id="SM00135">
    <property type="entry name" value="LY"/>
    <property type="match status" value="6"/>
</dbReference>
<dbReference type="Pfam" id="PF00058">
    <property type="entry name" value="Ldl_recept_b"/>
    <property type="match status" value="1"/>
</dbReference>
<dbReference type="SUPFAM" id="SSF63825">
    <property type="entry name" value="YWTD domain"/>
    <property type="match status" value="2"/>
</dbReference>
<dbReference type="PANTHER" id="PTHR22799">
    <property type="entry name" value="TETRANECTIN-RELATED"/>
    <property type="match status" value="1"/>
</dbReference>
<dbReference type="GO" id="GO:0030246">
    <property type="term" value="F:carbohydrate binding"/>
    <property type="evidence" value="ECO:0007669"/>
    <property type="project" value="UniProtKB-KW"/>
</dbReference>
<feature type="transmembrane region" description="Helical" evidence="5">
    <location>
        <begin position="320"/>
        <end position="344"/>
    </location>
</feature>
<keyword evidence="5" id="KW-0472">Membrane</keyword>
<evidence type="ECO:0000256" key="4">
    <source>
        <dbReference type="SAM" id="MobiDB-lite"/>
    </source>
</evidence>
<keyword evidence="3" id="KW-0175">Coiled coil</keyword>
<dbReference type="InterPro" id="IPR000033">
    <property type="entry name" value="LDLR_classB_rpt"/>
</dbReference>
<feature type="compositionally biased region" description="Polar residues" evidence="4">
    <location>
        <begin position="8"/>
        <end position="22"/>
    </location>
</feature>
<gene>
    <name evidence="6" type="ORF">BRAFLDRAFT_125740</name>
</gene>
<feature type="region of interest" description="Disordered" evidence="4">
    <location>
        <begin position="150"/>
        <end position="169"/>
    </location>
</feature>
<evidence type="ECO:0000256" key="1">
    <source>
        <dbReference type="ARBA" id="ARBA00022734"/>
    </source>
</evidence>
<dbReference type="InterPro" id="IPR051663">
    <property type="entry name" value="CLec_Tetranectin-domain"/>
</dbReference>
<evidence type="ECO:0000256" key="5">
    <source>
        <dbReference type="SAM" id="Phobius"/>
    </source>
</evidence>
<organism>
    <name type="scientific">Branchiostoma floridae</name>
    <name type="common">Florida lancelet</name>
    <name type="synonym">Amphioxus</name>
    <dbReference type="NCBI Taxonomy" id="7739"/>
    <lineage>
        <taxon>Eukaryota</taxon>
        <taxon>Metazoa</taxon>
        <taxon>Chordata</taxon>
        <taxon>Cephalochordata</taxon>
        <taxon>Leptocardii</taxon>
        <taxon>Amphioxiformes</taxon>
        <taxon>Branchiostomatidae</taxon>
        <taxon>Branchiostoma</taxon>
    </lineage>
</organism>
<feature type="region of interest" description="Disordered" evidence="4">
    <location>
        <begin position="88"/>
        <end position="122"/>
    </location>
</feature>
<feature type="repeat" description="LDL-receptor class B" evidence="2">
    <location>
        <begin position="1245"/>
        <end position="1288"/>
    </location>
</feature>
<feature type="compositionally biased region" description="Polar residues" evidence="4">
    <location>
        <begin position="708"/>
        <end position="757"/>
    </location>
</feature>
<sequence>MPYKGKAATQSGQGNDTIQPNSDTYMCHALAMKTRSEDTKTVQPNSDTYMCHALANKTRSEDTKTKAPIQKKIVALTSKEDFPVPLAGRARPENSADAPALSGCGGTMRESPHPPNEAPVHINPLSNVTCEPMYNMWSSDPVRTCGSSNPVYGHDLKGQGTDPDTDLRPASMEPYAVRYQEEDADDDKDHRPANMEPYAVRYQEEDDDDDKDDRPASMQSYAVSTSRNDAGTSGNDGTSVPRKDDRSMRGTRKPRHAQGVPHGPREAAGGTTPMQQTDWQARADAAASIPNPMYASRADRTYSGRASGCRALCSFICSHLSYLATGIAVLLSLVAVGLALMAFIKNEEISELATTVDAVKRDQDDIRQLPTTVDALTRDQDDMRQLSTTVDALTRDQDDMRQLSTTVDALTRDQDDMRQLSTTVDALTRDLDKERSRTGPILEQRLDETSKTPGVVEPLVLDFDPLTDYMYWSDRGNNNIRRARRDGSGMETIIDTDDSTISVAKKDGSSARTLLTSPAINIPYELVLDPRNGTANSDPNIRPYAVTHELTMPYKGKAGTQSGQGKDTIQPNSDTYMCDVLSGRDRPENSAEAPALSGSRETPHPPNEASVHMDPLSNITYEHMYNPWPSDPVRTCGTSNPVYGHDLKGTDPDTDLRPAGMEPYAVRYQEEDAADDKDHRPASMEPYAIRYQEEDADDDKDHQPDSMEPNTVSTSRTVAGTSGNDTGTSRNVAGTSRNDAGTSGNDAGTSGNDTGTFGNDAGTCGNDASIYENDAGTYENDADTSGNDAGTCGKDTGTSVPRRDDRNKRGTRKPRHAQGVPHGGRKAAGGTTPMQQTDWQARADAAASIPNPMYASGADRTDPGGASGRCALCSFIRSKLTYIATGIAVLLGLVTVGLAFAVFINNKRDQNDMHQLSTTVDALKRGQDDMRQLSTTVDALKRDQDDMRQLSTTVDALKRDQDDMRQLSTTIDALKSDQDDMHQLSTTVDALKRDQDDIRQLPTTVDALKRDQDDMRQLSTTVDALKRDQDDIRQLSTTVDALKRDQDDMRQLSTTVDALKRDQDDIRQLPTTVDALKRDQDDIRQLPTTVDALKRDQDDMRQLPTTVDALKRDQDDIRQLPTTVDALKRDLDKERSRTGPTLEHETSQKAGDHDSRKNSEPFLLVADCEKGTIIQVDITSGSKVTLPLVGVGWPCVLDYDPLTDYVYWTNGSHIKRARRDGSGMETIIDTGSTLVYYLALDHAGGEIYWSVAVPETISVAKMDGSSARTLLTSPAIGHPEQLVLDPRHGLMYWVDGPRGRIDRAAMDGSGPTTIITGLRRPCSITIDFNEDRLYYRDQKYGIYSSDLLGNDIRQVLYEHGKWVGGIAVDEDFIYWASFGQDYSSSSSSQGKIGKLSKSDLNKTVLVDGLDYPYGIYLSTAAPPGVTNGAEITVVVRSVRKNLFSDDTDSTRQY</sequence>
<reference evidence="6" key="1">
    <citation type="journal article" date="2008" name="Nature">
        <title>The amphioxus genome and the evolution of the chordate karyotype.</title>
        <authorList>
            <consortium name="US DOE Joint Genome Institute (JGI-PGF)"/>
            <person name="Putnam N.H."/>
            <person name="Butts T."/>
            <person name="Ferrier D.E.K."/>
            <person name="Furlong R.F."/>
            <person name="Hellsten U."/>
            <person name="Kawashima T."/>
            <person name="Robinson-Rechavi M."/>
            <person name="Shoguchi E."/>
            <person name="Terry A."/>
            <person name="Yu J.-K."/>
            <person name="Benito-Gutierrez E.L."/>
            <person name="Dubchak I."/>
            <person name="Garcia-Fernandez J."/>
            <person name="Gibson-Brown J.J."/>
            <person name="Grigoriev I.V."/>
            <person name="Horton A.C."/>
            <person name="de Jong P.J."/>
            <person name="Jurka J."/>
            <person name="Kapitonov V.V."/>
            <person name="Kohara Y."/>
            <person name="Kuroki Y."/>
            <person name="Lindquist E."/>
            <person name="Lucas S."/>
            <person name="Osoegawa K."/>
            <person name="Pennacchio L.A."/>
            <person name="Salamov A.A."/>
            <person name="Satou Y."/>
            <person name="Sauka-Spengler T."/>
            <person name="Schmutz J."/>
            <person name="Shin-I T."/>
            <person name="Toyoda A."/>
            <person name="Bronner-Fraser M."/>
            <person name="Fujiyama A."/>
            <person name="Holland L.Z."/>
            <person name="Holland P.W.H."/>
            <person name="Satoh N."/>
            <person name="Rokhsar D.S."/>
        </authorList>
    </citation>
    <scope>NUCLEOTIDE SEQUENCE [LARGE SCALE GENOMIC DNA]</scope>
    <source>
        <strain evidence="6">S238N-H82</strain>
        <tissue evidence="6">Testes</tissue>
    </source>
</reference>
<feature type="region of interest" description="Disordered" evidence="4">
    <location>
        <begin position="776"/>
        <end position="836"/>
    </location>
</feature>
<dbReference type="eggNOG" id="KOG1215">
    <property type="taxonomic scope" value="Eukaryota"/>
</dbReference>
<keyword evidence="5" id="KW-1133">Transmembrane helix</keyword>
<feature type="compositionally biased region" description="Basic and acidic residues" evidence="4">
    <location>
        <begin position="1126"/>
        <end position="1158"/>
    </location>
</feature>